<keyword evidence="4" id="KW-1185">Reference proteome</keyword>
<dbReference type="AlphaFoldDB" id="A0A6A6B886"/>
<name>A0A6A6B886_9PEZI</name>
<sequence length="384" mass="38506">MYISAAFVAAAMSLASSANAHVVMQSPTPYSGGGLVQVNPLDGTTYQFPCQGGTDAAYYENSKATDMTAGDATDLKFTGSAVHGGGSCQLSVTYENPPPKDRNKWKVIHSMEGGCPADAAGNIETQGTDTDGRETGKQCTSNDEKECLKQYKITIPKELKSGKATFAWTWVNKYAGKNEFYMNCAPINIQGGSDSDDYFNSLPSLFVANIPGECQTKLGSAIAYPNPGTSVEKDGDSDSAALGSCATETGGAGSPVASATAGSGSQESSAPAASATSAASQPTSAASNTGGVFAPSAASPTYTATSMATVVVSTSAPAATSASSSSSSSSGSSSGSSSDVDCSEDGALVCIGTSQFGICNRGKATPQAVAAGTTCTNGKIVTSN</sequence>
<feature type="region of interest" description="Disordered" evidence="1">
    <location>
        <begin position="319"/>
        <end position="338"/>
    </location>
</feature>
<proteinExistence type="predicted"/>
<dbReference type="EMBL" id="ML995490">
    <property type="protein sequence ID" value="KAF2140310.1"/>
    <property type="molecule type" value="Genomic_DNA"/>
</dbReference>
<feature type="compositionally biased region" description="Low complexity" evidence="1">
    <location>
        <begin position="261"/>
        <end position="287"/>
    </location>
</feature>
<feature type="region of interest" description="Disordered" evidence="1">
    <location>
        <begin position="253"/>
        <end position="288"/>
    </location>
</feature>
<feature type="signal peptide" evidence="2">
    <location>
        <begin position="1"/>
        <end position="20"/>
    </location>
</feature>
<feature type="chain" id="PRO_5025669443" evidence="2">
    <location>
        <begin position="21"/>
        <end position="384"/>
    </location>
</feature>
<dbReference type="PANTHER" id="PTHR36182:SF2">
    <property type="entry name" value="LYTIC POLYSACCHARIDE MONOOXYGENASE"/>
    <property type="match status" value="1"/>
</dbReference>
<dbReference type="Proteomes" id="UP000799438">
    <property type="component" value="Unassembled WGS sequence"/>
</dbReference>
<evidence type="ECO:0000313" key="3">
    <source>
        <dbReference type="EMBL" id="KAF2140310.1"/>
    </source>
</evidence>
<reference evidence="3" key="1">
    <citation type="journal article" date="2020" name="Stud. Mycol.">
        <title>101 Dothideomycetes genomes: a test case for predicting lifestyles and emergence of pathogens.</title>
        <authorList>
            <person name="Haridas S."/>
            <person name="Albert R."/>
            <person name="Binder M."/>
            <person name="Bloem J."/>
            <person name="Labutti K."/>
            <person name="Salamov A."/>
            <person name="Andreopoulos B."/>
            <person name="Baker S."/>
            <person name="Barry K."/>
            <person name="Bills G."/>
            <person name="Bluhm B."/>
            <person name="Cannon C."/>
            <person name="Castanera R."/>
            <person name="Culley D."/>
            <person name="Daum C."/>
            <person name="Ezra D."/>
            <person name="Gonzalez J."/>
            <person name="Henrissat B."/>
            <person name="Kuo A."/>
            <person name="Liang C."/>
            <person name="Lipzen A."/>
            <person name="Lutzoni F."/>
            <person name="Magnuson J."/>
            <person name="Mondo S."/>
            <person name="Nolan M."/>
            <person name="Ohm R."/>
            <person name="Pangilinan J."/>
            <person name="Park H.-J."/>
            <person name="Ramirez L."/>
            <person name="Alfaro M."/>
            <person name="Sun H."/>
            <person name="Tritt A."/>
            <person name="Yoshinaga Y."/>
            <person name="Zwiers L.-H."/>
            <person name="Turgeon B."/>
            <person name="Goodwin S."/>
            <person name="Spatafora J."/>
            <person name="Crous P."/>
            <person name="Grigoriev I."/>
        </authorList>
    </citation>
    <scope>NUCLEOTIDE SEQUENCE</scope>
    <source>
        <strain evidence="3">CBS 121167</strain>
    </source>
</reference>
<feature type="region of interest" description="Disordered" evidence="1">
    <location>
        <begin position="118"/>
        <end position="139"/>
    </location>
</feature>
<accession>A0A6A6B886</accession>
<gene>
    <name evidence="3" type="ORF">K452DRAFT_54053</name>
</gene>
<keyword evidence="2" id="KW-0732">Signal</keyword>
<protein>
    <submittedName>
        <fullName evidence="3">Lytic polysaccharide monooxygenase</fullName>
    </submittedName>
</protein>
<dbReference type="PANTHER" id="PTHR36182">
    <property type="entry name" value="PROTEIN, PUTATIVE (AFU_ORTHOLOGUE AFUA_6G10930)-RELATED"/>
    <property type="match status" value="1"/>
</dbReference>
<evidence type="ECO:0000256" key="2">
    <source>
        <dbReference type="SAM" id="SignalP"/>
    </source>
</evidence>
<feature type="compositionally biased region" description="Basic and acidic residues" evidence="1">
    <location>
        <begin position="130"/>
        <end position="139"/>
    </location>
</feature>
<evidence type="ECO:0000256" key="1">
    <source>
        <dbReference type="SAM" id="MobiDB-lite"/>
    </source>
</evidence>
<dbReference type="RefSeq" id="XP_033396023.1">
    <property type="nucleotide sequence ID" value="XM_033546819.1"/>
</dbReference>
<keyword evidence="3" id="KW-0503">Monooxygenase</keyword>
<dbReference type="GeneID" id="54304326"/>
<keyword evidence="3" id="KW-0560">Oxidoreductase</keyword>
<dbReference type="Gene3D" id="2.70.50.70">
    <property type="match status" value="1"/>
</dbReference>
<dbReference type="OrthoDB" id="2342176at2759"/>
<organism evidence="3 4">
    <name type="scientific">Aplosporella prunicola CBS 121167</name>
    <dbReference type="NCBI Taxonomy" id="1176127"/>
    <lineage>
        <taxon>Eukaryota</taxon>
        <taxon>Fungi</taxon>
        <taxon>Dikarya</taxon>
        <taxon>Ascomycota</taxon>
        <taxon>Pezizomycotina</taxon>
        <taxon>Dothideomycetes</taxon>
        <taxon>Dothideomycetes incertae sedis</taxon>
        <taxon>Botryosphaeriales</taxon>
        <taxon>Aplosporellaceae</taxon>
        <taxon>Aplosporella</taxon>
    </lineage>
</organism>
<evidence type="ECO:0000313" key="4">
    <source>
        <dbReference type="Proteomes" id="UP000799438"/>
    </source>
</evidence>
<dbReference type="GO" id="GO:0004497">
    <property type="term" value="F:monooxygenase activity"/>
    <property type="evidence" value="ECO:0007669"/>
    <property type="project" value="UniProtKB-KW"/>
</dbReference>